<proteinExistence type="predicted"/>
<gene>
    <name evidence="2" type="ORF">TCE0_042r14607</name>
</gene>
<feature type="region of interest" description="Disordered" evidence="1">
    <location>
        <begin position="254"/>
        <end position="281"/>
    </location>
</feature>
<evidence type="ECO:0000313" key="2">
    <source>
        <dbReference type="EMBL" id="GAM41466.1"/>
    </source>
</evidence>
<organism evidence="2 3">
    <name type="scientific">Talaromyces pinophilus</name>
    <name type="common">Penicillium pinophilum</name>
    <dbReference type="NCBI Taxonomy" id="128442"/>
    <lineage>
        <taxon>Eukaryota</taxon>
        <taxon>Fungi</taxon>
        <taxon>Dikarya</taxon>
        <taxon>Ascomycota</taxon>
        <taxon>Pezizomycotina</taxon>
        <taxon>Eurotiomycetes</taxon>
        <taxon>Eurotiomycetidae</taxon>
        <taxon>Eurotiales</taxon>
        <taxon>Trichocomaceae</taxon>
        <taxon>Talaromyces</taxon>
        <taxon>Talaromyces sect. Talaromyces</taxon>
    </lineage>
</organism>
<sequence>MQSDRTNRSKIVVKATISEDLLGKEDPNVAKLQYLQKRNEKLNGLHTRHEKSLPSRSRQRNHSSNQNTGYGDLSDLGWMKSTLDRQRDLSDMALMQSIVDGQQPGNQHTKQPQVPLNLPPALKERLLQMTPEQLNAFLIAQQRRALANRQAASKNDQSLPAQTSISRRSRGTPIYEPGIVTFGEPGQSSHRTAGITWDLSSQESQELNHALQDYQMQMILLEQQRKRRLMMARAENQISDTSSEKIKETDRMPFTLPPLMTNASSVMNQPPRRLGGIPWGN</sequence>
<accession>A0A6V8HI15</accession>
<comment type="caution">
    <text evidence="2">The sequence shown here is derived from an EMBL/GenBank/DDBJ whole genome shotgun (WGS) entry which is preliminary data.</text>
</comment>
<evidence type="ECO:0000313" key="3">
    <source>
        <dbReference type="Proteomes" id="UP000053095"/>
    </source>
</evidence>
<dbReference type="EMBL" id="DF933838">
    <property type="protein sequence ID" value="GAM41466.1"/>
    <property type="molecule type" value="Genomic_DNA"/>
</dbReference>
<feature type="region of interest" description="Disordered" evidence="1">
    <location>
        <begin position="149"/>
        <end position="174"/>
    </location>
</feature>
<feature type="compositionally biased region" description="Polar residues" evidence="1">
    <location>
        <begin position="153"/>
        <end position="166"/>
    </location>
</feature>
<feature type="region of interest" description="Disordered" evidence="1">
    <location>
        <begin position="35"/>
        <end position="76"/>
    </location>
</feature>
<keyword evidence="3" id="KW-1185">Reference proteome</keyword>
<dbReference type="AlphaFoldDB" id="A0A6V8HI15"/>
<evidence type="ECO:0000256" key="1">
    <source>
        <dbReference type="SAM" id="MobiDB-lite"/>
    </source>
</evidence>
<reference evidence="3" key="1">
    <citation type="journal article" date="2015" name="Genome Announc.">
        <title>Draft genome sequence of Talaromyces cellulolyticus strain Y-94, a source of lignocellulosic biomass-degrading enzymes.</title>
        <authorList>
            <person name="Fujii T."/>
            <person name="Koike H."/>
            <person name="Sawayama S."/>
            <person name="Yano S."/>
            <person name="Inoue H."/>
        </authorList>
    </citation>
    <scope>NUCLEOTIDE SEQUENCE [LARGE SCALE GENOMIC DNA]</scope>
    <source>
        <strain evidence="3">Y-94</strain>
    </source>
</reference>
<name>A0A6V8HI15_TALPI</name>
<dbReference type="Proteomes" id="UP000053095">
    <property type="component" value="Unassembled WGS sequence"/>
</dbReference>
<protein>
    <submittedName>
        <fullName evidence="2">Uncharacterized protein</fullName>
    </submittedName>
</protein>